<gene>
    <name evidence="10" type="ORF">OIK44_05460</name>
</gene>
<dbReference type="InterPro" id="IPR001610">
    <property type="entry name" value="PAC"/>
</dbReference>
<name>A0ABT5JWC5_9BURK</name>
<accession>A0ABT5JWC5</accession>
<dbReference type="SUPFAM" id="SSF55785">
    <property type="entry name" value="PYP-like sensor domain (PAS domain)"/>
    <property type="match status" value="1"/>
</dbReference>
<dbReference type="EMBL" id="JAQQXR010000001">
    <property type="protein sequence ID" value="MDC8757036.1"/>
    <property type="molecule type" value="Genomic_DNA"/>
</dbReference>
<dbReference type="PROSITE" id="PS50113">
    <property type="entry name" value="PAC"/>
    <property type="match status" value="1"/>
</dbReference>
<keyword evidence="2" id="KW-0812">Transmembrane</keyword>
<dbReference type="PROSITE" id="PS50839">
    <property type="entry name" value="CHASE"/>
    <property type="match status" value="1"/>
</dbReference>
<dbReference type="Gene3D" id="3.30.450.20">
    <property type="entry name" value="PAS domain"/>
    <property type="match status" value="1"/>
</dbReference>
<dbReference type="PROSITE" id="PS50883">
    <property type="entry name" value="EAL"/>
    <property type="match status" value="1"/>
</dbReference>
<keyword evidence="11" id="KW-1185">Reference proteome</keyword>
<dbReference type="Gene3D" id="3.20.20.450">
    <property type="entry name" value="EAL domain"/>
    <property type="match status" value="1"/>
</dbReference>
<feature type="domain" description="PAS" evidence="5">
    <location>
        <begin position="352"/>
        <end position="398"/>
    </location>
</feature>
<dbReference type="CDD" id="cd01949">
    <property type="entry name" value="GGDEF"/>
    <property type="match status" value="1"/>
</dbReference>
<evidence type="ECO:0000256" key="4">
    <source>
        <dbReference type="ARBA" id="ARBA00023136"/>
    </source>
</evidence>
<dbReference type="RefSeq" id="WP_273669686.1">
    <property type="nucleotide sequence ID" value="NZ_JAQQXR010000001.1"/>
</dbReference>
<dbReference type="InterPro" id="IPR035919">
    <property type="entry name" value="EAL_sf"/>
</dbReference>
<dbReference type="PROSITE" id="PS50887">
    <property type="entry name" value="GGDEF"/>
    <property type="match status" value="1"/>
</dbReference>
<evidence type="ECO:0000313" key="10">
    <source>
        <dbReference type="EMBL" id="MDC8757036.1"/>
    </source>
</evidence>
<evidence type="ECO:0000259" key="9">
    <source>
        <dbReference type="PROSITE" id="PS50887"/>
    </source>
</evidence>
<feature type="domain" description="CHASE" evidence="7">
    <location>
        <begin position="162"/>
        <end position="245"/>
    </location>
</feature>
<protein>
    <submittedName>
        <fullName evidence="10">EAL domain-containing protein</fullName>
    </submittedName>
</protein>
<feature type="domain" description="GGDEF" evidence="9">
    <location>
        <begin position="509"/>
        <end position="647"/>
    </location>
</feature>
<evidence type="ECO:0000259" key="5">
    <source>
        <dbReference type="PROSITE" id="PS50112"/>
    </source>
</evidence>
<dbReference type="PROSITE" id="PS50112">
    <property type="entry name" value="PAS"/>
    <property type="match status" value="1"/>
</dbReference>
<dbReference type="SUPFAM" id="SSF141868">
    <property type="entry name" value="EAL domain-like"/>
    <property type="match status" value="1"/>
</dbReference>
<evidence type="ECO:0000256" key="3">
    <source>
        <dbReference type="ARBA" id="ARBA00022989"/>
    </source>
</evidence>
<dbReference type="Pfam" id="PF13426">
    <property type="entry name" value="PAS_9"/>
    <property type="match status" value="1"/>
</dbReference>
<feature type="domain" description="PAC" evidence="6">
    <location>
        <begin position="425"/>
        <end position="477"/>
    </location>
</feature>
<comment type="caution">
    <text evidence="10">The sequence shown here is derived from an EMBL/GenBank/DDBJ whole genome shotgun (WGS) entry which is preliminary data.</text>
</comment>
<dbReference type="InterPro" id="IPR035965">
    <property type="entry name" value="PAS-like_dom_sf"/>
</dbReference>
<dbReference type="InterPro" id="IPR000014">
    <property type="entry name" value="PAS"/>
</dbReference>
<evidence type="ECO:0000259" key="6">
    <source>
        <dbReference type="PROSITE" id="PS50113"/>
    </source>
</evidence>
<dbReference type="InterPro" id="IPR042240">
    <property type="entry name" value="CHASE_sf"/>
</dbReference>
<keyword evidence="3" id="KW-1133">Transmembrane helix</keyword>
<reference evidence="10 11" key="1">
    <citation type="submission" date="2022-10" db="EMBL/GenBank/DDBJ databases">
        <title>Janthinobacterium sp. hw3 Genome sequencing.</title>
        <authorList>
            <person name="Park S."/>
        </authorList>
    </citation>
    <scope>NUCLEOTIDE SEQUENCE [LARGE SCALE GENOMIC DNA]</scope>
    <source>
        <strain evidence="11">hw3</strain>
    </source>
</reference>
<dbReference type="Pfam" id="PF00563">
    <property type="entry name" value="EAL"/>
    <property type="match status" value="1"/>
</dbReference>
<dbReference type="SMART" id="SM00091">
    <property type="entry name" value="PAS"/>
    <property type="match status" value="1"/>
</dbReference>
<dbReference type="SMART" id="SM00267">
    <property type="entry name" value="GGDEF"/>
    <property type="match status" value="1"/>
</dbReference>
<dbReference type="NCBIfam" id="TIGR00254">
    <property type="entry name" value="GGDEF"/>
    <property type="match status" value="1"/>
</dbReference>
<dbReference type="SMART" id="SM01079">
    <property type="entry name" value="CHASE"/>
    <property type="match status" value="1"/>
</dbReference>
<evidence type="ECO:0000259" key="8">
    <source>
        <dbReference type="PROSITE" id="PS50883"/>
    </source>
</evidence>
<dbReference type="InterPro" id="IPR043128">
    <property type="entry name" value="Rev_trsase/Diguanyl_cyclase"/>
</dbReference>
<dbReference type="InterPro" id="IPR001633">
    <property type="entry name" value="EAL_dom"/>
</dbReference>
<proteinExistence type="predicted"/>
<dbReference type="NCBIfam" id="TIGR00229">
    <property type="entry name" value="sensory_box"/>
    <property type="match status" value="1"/>
</dbReference>
<dbReference type="SMART" id="SM00052">
    <property type="entry name" value="EAL"/>
    <property type="match status" value="1"/>
</dbReference>
<feature type="domain" description="EAL" evidence="8">
    <location>
        <begin position="656"/>
        <end position="910"/>
    </location>
</feature>
<evidence type="ECO:0000256" key="1">
    <source>
        <dbReference type="ARBA" id="ARBA00004370"/>
    </source>
</evidence>
<dbReference type="InterPro" id="IPR006189">
    <property type="entry name" value="CHASE_dom"/>
</dbReference>
<sequence length="914" mass="99385">MTVRRPSRPHRFSLLSALPLLVLAAGLGLTWTVWEHERQVSRKELRAHFDFSLRETVSRIEQRMAAYEKMLLGVRALFDASATPGRGGLHDYVASLGLDANFSGVQVIGVAEWVPAAGIGSHVAAMRRHGQPDYAIAPPGRRAQFAPVVQRELGSGVLPRPLGYDVWSEPVRRQAMERARDSGKAALSGKVQLAIDAGPAARPGFIMYLPLYARGRPVDSVAARRANLVGWVYASFRMNQLMATLYGEQPPGLALTIHDGIEQAGETRLYPAAEPAAAPAAILSANEYLVIGGHTWTLSLSALDDYQARFGRNAEPLIAGAGAGLSLLLALLAWLLATGRSRAVRLAAAMTSELRIAAAAFDSREGMMITDAERVVLRVNSAFTETTGYTAADMVGRTPRMLQSAQHDAAFYRDMWLTIENIGGWQGEILARRKSGELYPKWLTISAVKGADGRVTNYISTHQDITERKKAEKKIEELAFFDALTGLPNRTLLIDRLKQAMTAGSRERSYGAVLFIDLDHFKTLNDTLGHDQGDLLLQQVARRLGAGLRAGDTVARLGGDEFVVVLAGLGHAPCEAARQTEMLGEKILATLNKPYQLGGLEYRSTASIGATLFHGHDTSIDELLKQADLAMYKSKETGRNALRFFDPGMQRAVMERAALEAGLREAIREGQFVLHYQAQVAGAGRITGAEALLRWRHPQRGMVAPGDFIPLAEETGLILPLGNWVLRGACAQLAAWAARPQMAPLSIAVNVSAKQFREPDFVATVLAVLAETGANPHRLKLELTESLLVDNVQDIIEKMQALKAKGVGFALDDFGTGYSSLSYLKRLPLDQLKIDQSFVRDVLVDPNDAAIARTIVALAQSLGLGVIAEGVETRTQRDFLAGFGCHAYQGYYFSRPLPLEAFEAYAAQPSACPI</sequence>
<comment type="subcellular location">
    <subcellularLocation>
        <location evidence="1">Membrane</location>
    </subcellularLocation>
</comment>
<dbReference type="CDD" id="cd00130">
    <property type="entry name" value="PAS"/>
    <property type="match status" value="1"/>
</dbReference>
<dbReference type="Pfam" id="PF03924">
    <property type="entry name" value="CHASE"/>
    <property type="match status" value="1"/>
</dbReference>
<dbReference type="InterPro" id="IPR000160">
    <property type="entry name" value="GGDEF_dom"/>
</dbReference>
<dbReference type="Gene3D" id="3.30.70.270">
    <property type="match status" value="1"/>
</dbReference>
<dbReference type="CDD" id="cd01948">
    <property type="entry name" value="EAL"/>
    <property type="match status" value="1"/>
</dbReference>
<dbReference type="PANTHER" id="PTHR44757">
    <property type="entry name" value="DIGUANYLATE CYCLASE DGCP"/>
    <property type="match status" value="1"/>
</dbReference>
<dbReference type="InterPro" id="IPR000700">
    <property type="entry name" value="PAS-assoc_C"/>
</dbReference>
<dbReference type="SMART" id="SM00086">
    <property type="entry name" value="PAC"/>
    <property type="match status" value="1"/>
</dbReference>
<dbReference type="Pfam" id="PF00990">
    <property type="entry name" value="GGDEF"/>
    <property type="match status" value="1"/>
</dbReference>
<dbReference type="InterPro" id="IPR029787">
    <property type="entry name" value="Nucleotide_cyclase"/>
</dbReference>
<dbReference type="SUPFAM" id="SSF55073">
    <property type="entry name" value="Nucleotide cyclase"/>
    <property type="match status" value="1"/>
</dbReference>
<dbReference type="PANTHER" id="PTHR44757:SF2">
    <property type="entry name" value="BIOFILM ARCHITECTURE MAINTENANCE PROTEIN MBAA"/>
    <property type="match status" value="1"/>
</dbReference>
<evidence type="ECO:0000313" key="11">
    <source>
        <dbReference type="Proteomes" id="UP001221208"/>
    </source>
</evidence>
<dbReference type="Proteomes" id="UP001221208">
    <property type="component" value="Unassembled WGS sequence"/>
</dbReference>
<evidence type="ECO:0000259" key="7">
    <source>
        <dbReference type="PROSITE" id="PS50839"/>
    </source>
</evidence>
<dbReference type="InterPro" id="IPR052155">
    <property type="entry name" value="Biofilm_reg_signaling"/>
</dbReference>
<evidence type="ECO:0000256" key="2">
    <source>
        <dbReference type="ARBA" id="ARBA00022692"/>
    </source>
</evidence>
<keyword evidence="4" id="KW-0472">Membrane</keyword>
<organism evidence="10 11">
    <name type="scientific">Janthinobacterium fluminis</name>
    <dbReference type="NCBI Taxonomy" id="2987524"/>
    <lineage>
        <taxon>Bacteria</taxon>
        <taxon>Pseudomonadati</taxon>
        <taxon>Pseudomonadota</taxon>
        <taxon>Betaproteobacteria</taxon>
        <taxon>Burkholderiales</taxon>
        <taxon>Oxalobacteraceae</taxon>
        <taxon>Janthinobacterium</taxon>
    </lineage>
</organism>
<dbReference type="Gene3D" id="3.30.450.350">
    <property type="entry name" value="CHASE domain"/>
    <property type="match status" value="1"/>
</dbReference>